<evidence type="ECO:0000256" key="1">
    <source>
        <dbReference type="ARBA" id="ARBA00023157"/>
    </source>
</evidence>
<evidence type="ECO:0000256" key="3">
    <source>
        <dbReference type="SAM" id="SignalP"/>
    </source>
</evidence>
<sequence length="184" mass="21032">MAHFLNYFLVLLFLISTKYASCDNESARSKFFTDIPTEMRCSGCLMTVKALTGMLLSSSSDDLEDRVKRALDNVCEETRLSVSEYNPKIVSQVCQYLKKHHRPELTKELMRHFSHLSHSTHLPLAHHICQAALQICPGPAAPSHLHNDDEAWLHIDEKTQDLKIKPGKNMKMPRPVPESHRDEL</sequence>
<feature type="signal peptide" evidence="3">
    <location>
        <begin position="1"/>
        <end position="20"/>
    </location>
</feature>
<keyword evidence="1" id="KW-1015">Disulfide bond</keyword>
<feature type="chain" id="PRO_5013356384" description="Saposin B-type domain-containing protein" evidence="3">
    <location>
        <begin position="21"/>
        <end position="184"/>
    </location>
</feature>
<proteinExistence type="predicted"/>
<evidence type="ECO:0000259" key="4">
    <source>
        <dbReference type="PROSITE" id="PS50015"/>
    </source>
</evidence>
<accession>A0A2C9KFH2</accession>
<organism evidence="5 6">
    <name type="scientific">Biomphalaria glabrata</name>
    <name type="common">Bloodfluke planorb</name>
    <name type="synonym">Freshwater snail</name>
    <dbReference type="NCBI Taxonomy" id="6526"/>
    <lineage>
        <taxon>Eukaryota</taxon>
        <taxon>Metazoa</taxon>
        <taxon>Spiralia</taxon>
        <taxon>Lophotrochozoa</taxon>
        <taxon>Mollusca</taxon>
        <taxon>Gastropoda</taxon>
        <taxon>Heterobranchia</taxon>
        <taxon>Euthyneura</taxon>
        <taxon>Panpulmonata</taxon>
        <taxon>Hygrophila</taxon>
        <taxon>Lymnaeoidea</taxon>
        <taxon>Planorbidae</taxon>
        <taxon>Biomphalaria</taxon>
    </lineage>
</organism>
<dbReference type="AlphaFoldDB" id="A0A2C9KFH2"/>
<dbReference type="RefSeq" id="XP_013075539.2">
    <property type="nucleotide sequence ID" value="XM_013220085.2"/>
</dbReference>
<feature type="domain" description="Saposin B-type" evidence="4">
    <location>
        <begin position="37"/>
        <end position="140"/>
    </location>
</feature>
<dbReference type="Gene3D" id="1.10.225.10">
    <property type="entry name" value="Saposin-like"/>
    <property type="match status" value="1"/>
</dbReference>
<dbReference type="KEGG" id="bgt:106061871"/>
<feature type="region of interest" description="Disordered" evidence="2">
    <location>
        <begin position="159"/>
        <end position="184"/>
    </location>
</feature>
<reference evidence="5" key="1">
    <citation type="submission" date="2020-05" db="UniProtKB">
        <authorList>
            <consortium name="EnsemblMetazoa"/>
        </authorList>
    </citation>
    <scope>IDENTIFICATION</scope>
    <source>
        <strain evidence="5">BB02</strain>
    </source>
</reference>
<gene>
    <name evidence="5" type="primary">106061871</name>
</gene>
<dbReference type="PROSITE" id="PS50015">
    <property type="entry name" value="SAP_B"/>
    <property type="match status" value="1"/>
</dbReference>
<keyword evidence="3" id="KW-0732">Signal</keyword>
<dbReference type="OrthoDB" id="6123633at2759"/>
<evidence type="ECO:0000313" key="6">
    <source>
        <dbReference type="Proteomes" id="UP000076420"/>
    </source>
</evidence>
<dbReference type="VEuPathDB" id="VectorBase:BGLB018660"/>
<dbReference type="Proteomes" id="UP000076420">
    <property type="component" value="Unassembled WGS sequence"/>
</dbReference>
<dbReference type="SUPFAM" id="SSF47862">
    <property type="entry name" value="Saposin"/>
    <property type="match status" value="1"/>
</dbReference>
<dbReference type="VEuPathDB" id="VectorBase:BGLAX_046843"/>
<evidence type="ECO:0000256" key="2">
    <source>
        <dbReference type="SAM" id="MobiDB-lite"/>
    </source>
</evidence>
<dbReference type="EnsemblMetazoa" id="BGLB018660-RA">
    <property type="protein sequence ID" value="BGLB018660-PA"/>
    <property type="gene ID" value="BGLB018660"/>
</dbReference>
<protein>
    <recommendedName>
        <fullName evidence="4">Saposin B-type domain-containing protein</fullName>
    </recommendedName>
</protein>
<dbReference type="InterPro" id="IPR011001">
    <property type="entry name" value="Saposin-like"/>
</dbReference>
<evidence type="ECO:0000313" key="5">
    <source>
        <dbReference type="EnsemblMetazoa" id="BGLB018660-PA"/>
    </source>
</evidence>
<name>A0A2C9KFH2_BIOGL</name>
<dbReference type="InterPro" id="IPR008139">
    <property type="entry name" value="SaposinB_dom"/>
</dbReference>